<reference evidence="2" key="1">
    <citation type="journal article" date="2012" name="Nature">
        <title>The tomato genome sequence provides insights into fleshy fruit evolution.</title>
        <authorList>
            <consortium name="Tomato Genome Consortium"/>
        </authorList>
    </citation>
    <scope>NUCLEOTIDE SEQUENCE [LARGE SCALE GENOMIC DNA]</scope>
    <source>
        <strain evidence="2">cv. Heinz 1706</strain>
    </source>
</reference>
<organism evidence="2">
    <name type="scientific">Solanum lycopersicum</name>
    <name type="common">Tomato</name>
    <name type="synonym">Lycopersicon esculentum</name>
    <dbReference type="NCBI Taxonomy" id="4081"/>
    <lineage>
        <taxon>Eukaryota</taxon>
        <taxon>Viridiplantae</taxon>
        <taxon>Streptophyta</taxon>
        <taxon>Embryophyta</taxon>
        <taxon>Tracheophyta</taxon>
        <taxon>Spermatophyta</taxon>
        <taxon>Magnoliopsida</taxon>
        <taxon>eudicotyledons</taxon>
        <taxon>Gunneridae</taxon>
        <taxon>Pentapetalae</taxon>
        <taxon>asterids</taxon>
        <taxon>lamiids</taxon>
        <taxon>Solanales</taxon>
        <taxon>Solanaceae</taxon>
        <taxon>Solanoideae</taxon>
        <taxon>Solaneae</taxon>
        <taxon>Solanum</taxon>
        <taxon>Solanum subgen. Lycopersicon</taxon>
    </lineage>
</organism>
<name>A0A3Q7J679_SOLLC</name>
<accession>A0A3Q7J679</accession>
<dbReference type="EnsemblPlants" id="Solyc12g016165.1.1">
    <property type="protein sequence ID" value="Solyc12g016165.1.1"/>
    <property type="gene ID" value="Solyc12g016165.1"/>
</dbReference>
<keyword evidence="3" id="KW-1185">Reference proteome</keyword>
<dbReference type="InParanoid" id="A0A3Q7J679"/>
<evidence type="ECO:0000313" key="3">
    <source>
        <dbReference type="Proteomes" id="UP000004994"/>
    </source>
</evidence>
<proteinExistence type="predicted"/>
<dbReference type="AlphaFoldDB" id="A0A3Q7J679"/>
<sequence length="143" mass="15394">MGVSGFGGNGVSLTGGDGDSMTGGGGDSATGDGDVSVTGGGGDVDRSDLGEDVDGLVVGIHRQRMHTCYGKVEHIPHVQADITLINKGSMRSDFKMKIIDFQTEIDRSYSMIIFGSRKHNDLLFTWAYLVENVPENILYYKRC</sequence>
<feature type="compositionally biased region" description="Gly residues" evidence="1">
    <location>
        <begin position="1"/>
        <end position="28"/>
    </location>
</feature>
<evidence type="ECO:0000256" key="1">
    <source>
        <dbReference type="SAM" id="MobiDB-lite"/>
    </source>
</evidence>
<dbReference type="Gramene" id="Solyc12g016165.1.1">
    <property type="protein sequence ID" value="Solyc12g016165.1.1"/>
    <property type="gene ID" value="Solyc12g016165.1"/>
</dbReference>
<evidence type="ECO:0000313" key="2">
    <source>
        <dbReference type="EnsemblPlants" id="Solyc12g016165.1.1"/>
    </source>
</evidence>
<protein>
    <submittedName>
        <fullName evidence="2">Uncharacterized protein</fullName>
    </submittedName>
</protein>
<dbReference type="Proteomes" id="UP000004994">
    <property type="component" value="Chromosome 12"/>
</dbReference>
<feature type="region of interest" description="Disordered" evidence="1">
    <location>
        <begin position="1"/>
        <end position="50"/>
    </location>
</feature>
<reference evidence="2" key="2">
    <citation type="submission" date="2019-01" db="UniProtKB">
        <authorList>
            <consortium name="EnsemblPlants"/>
        </authorList>
    </citation>
    <scope>IDENTIFICATION</scope>
    <source>
        <strain evidence="2">cv. Heinz 1706</strain>
    </source>
</reference>